<sequence length="233" mass="25931">MGRPKNEGRKSRANIPWIITKFAPKSFFSEQYRSIRTNIQFSKGNQSFRSITITSPNSGEGKSTVSSNLAVVFAQLGKKVLLVDSDMRKPVQHKIFRLSNAIGMSNVLSKQFSIISSIQETGINGLSVLTSGPNPHNPSELIASETMEEFLLAVYDYYDLVLFDTPPLMAVSDSQLLASITDASILVLRSESTEIKEAIQAVDVLLMAKGKFIGTILNKKRFPNINRLKYYVY</sequence>
<dbReference type="CDD" id="cd05387">
    <property type="entry name" value="BY-kinase"/>
    <property type="match status" value="1"/>
</dbReference>
<comment type="caution">
    <text evidence="10">The sequence shown here is derived from an EMBL/GenBank/DDBJ whole genome shotgun (WGS) entry which is preliminary data.</text>
</comment>
<dbReference type="GO" id="GO:0005886">
    <property type="term" value="C:plasma membrane"/>
    <property type="evidence" value="ECO:0007669"/>
    <property type="project" value="TreeGrafter"/>
</dbReference>
<gene>
    <name evidence="10" type="ORF">OEV98_02010</name>
</gene>
<dbReference type="GO" id="GO:0005524">
    <property type="term" value="F:ATP binding"/>
    <property type="evidence" value="ECO:0007669"/>
    <property type="project" value="UniProtKB-KW"/>
</dbReference>
<dbReference type="Pfam" id="PF13614">
    <property type="entry name" value="AAA_31"/>
    <property type="match status" value="1"/>
</dbReference>
<keyword evidence="11" id="KW-1185">Reference proteome</keyword>
<keyword evidence="6" id="KW-0067">ATP-binding</keyword>
<evidence type="ECO:0000256" key="7">
    <source>
        <dbReference type="ARBA" id="ARBA00023137"/>
    </source>
</evidence>
<dbReference type="SUPFAM" id="SSF52540">
    <property type="entry name" value="P-loop containing nucleoside triphosphate hydrolases"/>
    <property type="match status" value="1"/>
</dbReference>
<name>A0AAE3IPR7_9BACI</name>
<dbReference type="InterPro" id="IPR025669">
    <property type="entry name" value="AAA_dom"/>
</dbReference>
<organism evidence="10 11">
    <name type="scientific">Perspicuibacillus lycopersici</name>
    <dbReference type="NCBI Taxonomy" id="1325689"/>
    <lineage>
        <taxon>Bacteria</taxon>
        <taxon>Bacillati</taxon>
        <taxon>Bacillota</taxon>
        <taxon>Bacilli</taxon>
        <taxon>Bacillales</taxon>
        <taxon>Bacillaceae</taxon>
        <taxon>Perspicuibacillus</taxon>
    </lineage>
</organism>
<evidence type="ECO:0000259" key="9">
    <source>
        <dbReference type="Pfam" id="PF13614"/>
    </source>
</evidence>
<comment type="catalytic activity">
    <reaction evidence="8">
        <text>L-tyrosyl-[protein] + ATP = O-phospho-L-tyrosyl-[protein] + ADP + H(+)</text>
        <dbReference type="Rhea" id="RHEA:10596"/>
        <dbReference type="Rhea" id="RHEA-COMP:10136"/>
        <dbReference type="Rhea" id="RHEA-COMP:20101"/>
        <dbReference type="ChEBI" id="CHEBI:15378"/>
        <dbReference type="ChEBI" id="CHEBI:30616"/>
        <dbReference type="ChEBI" id="CHEBI:46858"/>
        <dbReference type="ChEBI" id="CHEBI:61978"/>
        <dbReference type="ChEBI" id="CHEBI:456216"/>
        <dbReference type="EC" id="2.7.10.2"/>
    </reaction>
</comment>
<dbReference type="EC" id="2.7.10.2" evidence="2"/>
<evidence type="ECO:0000256" key="3">
    <source>
        <dbReference type="ARBA" id="ARBA00022679"/>
    </source>
</evidence>
<evidence type="ECO:0000256" key="6">
    <source>
        <dbReference type="ARBA" id="ARBA00022840"/>
    </source>
</evidence>
<keyword evidence="5 10" id="KW-0418">Kinase</keyword>
<dbReference type="GO" id="GO:0004715">
    <property type="term" value="F:non-membrane spanning protein tyrosine kinase activity"/>
    <property type="evidence" value="ECO:0007669"/>
    <property type="project" value="UniProtKB-EC"/>
</dbReference>
<dbReference type="NCBIfam" id="TIGR01007">
    <property type="entry name" value="eps_fam"/>
    <property type="match status" value="1"/>
</dbReference>
<evidence type="ECO:0000256" key="2">
    <source>
        <dbReference type="ARBA" id="ARBA00011903"/>
    </source>
</evidence>
<feature type="domain" description="AAA" evidence="9">
    <location>
        <begin position="50"/>
        <end position="191"/>
    </location>
</feature>
<keyword evidence="7" id="KW-0829">Tyrosine-protein kinase</keyword>
<dbReference type="RefSeq" id="WP_263071466.1">
    <property type="nucleotide sequence ID" value="NZ_JAOUSF010000001.1"/>
</dbReference>
<evidence type="ECO:0000256" key="5">
    <source>
        <dbReference type="ARBA" id="ARBA00022777"/>
    </source>
</evidence>
<comment type="similarity">
    <text evidence="1">Belongs to the CpsD/CapB family.</text>
</comment>
<dbReference type="InterPro" id="IPR027417">
    <property type="entry name" value="P-loop_NTPase"/>
</dbReference>
<accession>A0AAE3IPR7</accession>
<reference evidence="10" key="1">
    <citation type="submission" date="2022-10" db="EMBL/GenBank/DDBJ databases">
        <title>Description of Fervidibacillus gen. nov. in the family Fervidibacillaceae fam. nov. with two species, Fervidibacillus albus sp. nov., and Fervidibacillus halotolerans sp. nov., isolated from tidal flat sediments.</title>
        <authorList>
            <person name="Kwon K.K."/>
            <person name="Yang S.-H."/>
        </authorList>
    </citation>
    <scope>NUCLEOTIDE SEQUENCE</scope>
    <source>
        <strain evidence="10">JCM 19140</strain>
    </source>
</reference>
<dbReference type="InterPro" id="IPR050445">
    <property type="entry name" value="Bact_polysacc_biosynth/exp"/>
</dbReference>
<evidence type="ECO:0000313" key="10">
    <source>
        <dbReference type="EMBL" id="MCU9612335.1"/>
    </source>
</evidence>
<dbReference type="Gene3D" id="3.40.50.300">
    <property type="entry name" value="P-loop containing nucleotide triphosphate hydrolases"/>
    <property type="match status" value="1"/>
</dbReference>
<proteinExistence type="inferred from homology"/>
<dbReference type="PANTHER" id="PTHR32309">
    <property type="entry name" value="TYROSINE-PROTEIN KINASE"/>
    <property type="match status" value="1"/>
</dbReference>
<dbReference type="PANTHER" id="PTHR32309:SF13">
    <property type="entry name" value="FERRIC ENTEROBACTIN TRANSPORT PROTEIN FEPE"/>
    <property type="match status" value="1"/>
</dbReference>
<dbReference type="GO" id="GO:0042802">
    <property type="term" value="F:identical protein binding"/>
    <property type="evidence" value="ECO:0007669"/>
    <property type="project" value="UniProtKB-ARBA"/>
</dbReference>
<dbReference type="InterPro" id="IPR005702">
    <property type="entry name" value="Wzc-like_C"/>
</dbReference>
<dbReference type="FunFam" id="3.40.50.300:FF:000527">
    <property type="entry name" value="Tyrosine-protein kinase etk"/>
    <property type="match status" value="1"/>
</dbReference>
<evidence type="ECO:0000256" key="4">
    <source>
        <dbReference type="ARBA" id="ARBA00022741"/>
    </source>
</evidence>
<evidence type="ECO:0000313" key="11">
    <source>
        <dbReference type="Proteomes" id="UP001209318"/>
    </source>
</evidence>
<dbReference type="EMBL" id="JAOUSF010000001">
    <property type="protein sequence ID" value="MCU9612335.1"/>
    <property type="molecule type" value="Genomic_DNA"/>
</dbReference>
<evidence type="ECO:0000256" key="1">
    <source>
        <dbReference type="ARBA" id="ARBA00007316"/>
    </source>
</evidence>
<dbReference type="Proteomes" id="UP001209318">
    <property type="component" value="Unassembled WGS sequence"/>
</dbReference>
<dbReference type="AlphaFoldDB" id="A0AAE3IPR7"/>
<keyword evidence="3" id="KW-0808">Transferase</keyword>
<evidence type="ECO:0000256" key="8">
    <source>
        <dbReference type="ARBA" id="ARBA00051245"/>
    </source>
</evidence>
<protein>
    <recommendedName>
        <fullName evidence="2">non-specific protein-tyrosine kinase</fullName>
        <ecNumber evidence="2">2.7.10.2</ecNumber>
    </recommendedName>
</protein>
<keyword evidence="4" id="KW-0547">Nucleotide-binding</keyword>